<name>G1R7Y5_NOMLE</name>
<accession>G1R7Y5</accession>
<dbReference type="EMBL" id="ADFV01104491">
    <property type="status" value="NOT_ANNOTATED_CDS"/>
    <property type="molecule type" value="Genomic_DNA"/>
</dbReference>
<feature type="compositionally biased region" description="Polar residues" evidence="1">
    <location>
        <begin position="145"/>
        <end position="161"/>
    </location>
</feature>
<dbReference type="PANTHER" id="PTHR21446">
    <property type="entry name" value="DUF3504 DOMAIN-CONTAINING PROTEIN"/>
    <property type="match status" value="1"/>
</dbReference>
<feature type="region of interest" description="Disordered" evidence="1">
    <location>
        <begin position="268"/>
        <end position="309"/>
    </location>
</feature>
<keyword evidence="4" id="KW-1185">Reference proteome</keyword>
<proteinExistence type="predicted"/>
<feature type="region of interest" description="Disordered" evidence="1">
    <location>
        <begin position="431"/>
        <end position="457"/>
    </location>
</feature>
<feature type="region of interest" description="Disordered" evidence="1">
    <location>
        <begin position="323"/>
        <end position="373"/>
    </location>
</feature>
<feature type="compositionally biased region" description="Polar residues" evidence="1">
    <location>
        <begin position="290"/>
        <end position="306"/>
    </location>
</feature>
<dbReference type="Proteomes" id="UP000001073">
    <property type="component" value="Chromosome 13"/>
</dbReference>
<dbReference type="Gene3D" id="1.10.533.10">
    <property type="entry name" value="Death Domain, Fas"/>
    <property type="match status" value="1"/>
</dbReference>
<evidence type="ECO:0000313" key="4">
    <source>
        <dbReference type="Proteomes" id="UP000001073"/>
    </source>
</evidence>
<reference evidence="3 4" key="1">
    <citation type="submission" date="2012-10" db="EMBL/GenBank/DDBJ databases">
        <authorList>
            <consortium name="Gibbon Genome Sequencing Consortium"/>
        </authorList>
    </citation>
    <scope>NUCLEOTIDE SEQUENCE [LARGE SCALE GENOMIC DNA]</scope>
</reference>
<feature type="compositionally biased region" description="Polar residues" evidence="1">
    <location>
        <begin position="268"/>
        <end position="282"/>
    </location>
</feature>
<keyword evidence="2" id="KW-1133">Transmembrane helix</keyword>
<dbReference type="STRING" id="61853.ENSNLEP00000009315"/>
<organism evidence="3 4">
    <name type="scientific">Nomascus leucogenys</name>
    <name type="common">Northern white-cheeked gibbon</name>
    <name type="synonym">Hylobates leucogenys</name>
    <dbReference type="NCBI Taxonomy" id="61853"/>
    <lineage>
        <taxon>Eukaryota</taxon>
        <taxon>Metazoa</taxon>
        <taxon>Chordata</taxon>
        <taxon>Craniata</taxon>
        <taxon>Vertebrata</taxon>
        <taxon>Euteleostomi</taxon>
        <taxon>Mammalia</taxon>
        <taxon>Eutheria</taxon>
        <taxon>Euarchontoglires</taxon>
        <taxon>Primates</taxon>
        <taxon>Haplorrhini</taxon>
        <taxon>Catarrhini</taxon>
        <taxon>Hylobatidae</taxon>
        <taxon>Nomascus</taxon>
    </lineage>
</organism>
<dbReference type="GeneTree" id="ENSGT00510000049120"/>
<dbReference type="OMA" id="PHIDQKF"/>
<keyword evidence="2" id="KW-0472">Membrane</keyword>
<reference evidence="3" key="3">
    <citation type="submission" date="2025-09" db="UniProtKB">
        <authorList>
            <consortium name="Ensembl"/>
        </authorList>
    </citation>
    <scope>IDENTIFICATION</scope>
</reference>
<evidence type="ECO:0000313" key="3">
    <source>
        <dbReference type="Ensembl" id="ENSNLEP00000009315.2"/>
    </source>
</evidence>
<dbReference type="PANTHER" id="PTHR21446:SF6">
    <property type="entry name" value="MITOCHONDRIAL ANTIVIRAL-SIGNALING PROTEIN"/>
    <property type="match status" value="1"/>
</dbReference>
<feature type="region of interest" description="Disordered" evidence="1">
    <location>
        <begin position="207"/>
        <end position="229"/>
    </location>
</feature>
<gene>
    <name evidence="3" type="primary">MAVS</name>
</gene>
<dbReference type="InterPro" id="IPR052787">
    <property type="entry name" value="MAVS"/>
</dbReference>
<dbReference type="EMBL" id="ADFV01104493">
    <property type="status" value="NOT_ANNOTATED_CDS"/>
    <property type="molecule type" value="Genomic_DNA"/>
</dbReference>
<dbReference type="Ensembl" id="ENSNLET00000009762.2">
    <property type="protein sequence ID" value="ENSNLEP00000009315.2"/>
    <property type="gene ID" value="ENSNLEG00000007664.3"/>
</dbReference>
<feature type="region of interest" description="Disordered" evidence="1">
    <location>
        <begin position="40"/>
        <end position="170"/>
    </location>
</feature>
<dbReference type="EMBL" id="ADFV01104490">
    <property type="status" value="NOT_ANNOTATED_CDS"/>
    <property type="molecule type" value="Genomic_DNA"/>
</dbReference>
<dbReference type="AlphaFoldDB" id="G1R7Y5"/>
<protein>
    <submittedName>
        <fullName evidence="3">Mitochondrial antiviral signaling protein</fullName>
    </submittedName>
</protein>
<dbReference type="EMBL" id="ADFV01104492">
    <property type="status" value="NOT_ANNOTATED_CDS"/>
    <property type="molecule type" value="Genomic_DNA"/>
</dbReference>
<feature type="compositionally biased region" description="Pro residues" evidence="1">
    <location>
        <begin position="72"/>
        <end position="88"/>
    </location>
</feature>
<sequence>MPFAEDKTYKYICHNFSNFCNVDVVEILPYLPCLTARDQVSKGSDSRHWPGGRAVEFKAQPHPRTLDRPPDPLEPPSLPAEGPGPPTPAAAHSIPYNGCREKEPSYPMPVQETQVPESPGESSEQAPQMLSPRAIPRSPDGGPLESSSDLAALSPLTSSGHQEQDRELGSTHTAGMHGIWNYRVLLISQPLARSTLRLYLLAPPPPPHPPGLASAGAAESKQGAESDQAEPIICSRGAEAPANSLPSKVPTTLMPVNTVALKVPANPASVSTVPSKLPTSSKPPGAVPSNVLTNPAPSKLPVNSTRAGMVPSKVPTSMVLTKVSASAVPTDRSSRNEETPAAPTPAGATGGSSAWLDSSSENGGLGSELSKPGMLASQVDSPFSGCFEDLAISASPSLGMGPCHGPEENEYKSEGTFGIHVAENPSIQLLEGNPGPPVDPEGGPRPQTGRKFQEGEVPCHRPSPGALWLQVAVAGVLAVTLLVVLYRRRLH</sequence>
<dbReference type="InterPro" id="IPR011029">
    <property type="entry name" value="DEATH-like_dom_sf"/>
</dbReference>
<dbReference type="HOGENOM" id="CLU_042052_0_0_1"/>
<reference evidence="3" key="2">
    <citation type="submission" date="2025-08" db="UniProtKB">
        <authorList>
            <consortium name="Ensembl"/>
        </authorList>
    </citation>
    <scope>IDENTIFICATION</scope>
</reference>
<keyword evidence="2" id="KW-0812">Transmembrane</keyword>
<dbReference type="eggNOG" id="ENOG502SAUA">
    <property type="taxonomic scope" value="Eukaryota"/>
</dbReference>
<feature type="compositionally biased region" description="Low complexity" evidence="1">
    <location>
        <begin position="339"/>
        <end position="370"/>
    </location>
</feature>
<evidence type="ECO:0000256" key="2">
    <source>
        <dbReference type="SAM" id="Phobius"/>
    </source>
</evidence>
<evidence type="ECO:0000256" key="1">
    <source>
        <dbReference type="SAM" id="MobiDB-lite"/>
    </source>
</evidence>
<feature type="compositionally biased region" description="Polar residues" evidence="1">
    <location>
        <begin position="111"/>
        <end position="128"/>
    </location>
</feature>
<feature type="transmembrane region" description="Helical" evidence="2">
    <location>
        <begin position="467"/>
        <end position="486"/>
    </location>
</feature>